<sequence length="256" mass="27148">MSEYEHLATSISGGIATITLDRPPVNVLNLSMMGELNEVMESLVARADLAAIVLRANGKAFSAGVDVGDHTAEKVAGMIRLFHGIFRTMAATDALTIACVNGAALGGGCELACFCDIVLASEKAKFGQPEVQVGVFPPVAAAILPGQVGIRKAVELVALGATIRADEALRIGLVSDVYPVEGFDARVDEYLEAIKSLSRPVVRMAKRATVSPSREQVLAHLAEAERIYLDELMNIGDAHEGIAAFLEKRSPQWAHA</sequence>
<dbReference type="Gene3D" id="3.90.226.10">
    <property type="entry name" value="2-enoyl-CoA Hydratase, Chain A, domain 1"/>
    <property type="match status" value="1"/>
</dbReference>
<accession>A0A3B1DZR7</accession>
<organism evidence="1">
    <name type="scientific">hydrothermal vent metagenome</name>
    <dbReference type="NCBI Taxonomy" id="652676"/>
    <lineage>
        <taxon>unclassified sequences</taxon>
        <taxon>metagenomes</taxon>
        <taxon>ecological metagenomes</taxon>
    </lineage>
</organism>
<dbReference type="PANTHER" id="PTHR11941:SF54">
    <property type="entry name" value="ENOYL-COA HYDRATASE, MITOCHONDRIAL"/>
    <property type="match status" value="1"/>
</dbReference>
<dbReference type="Pfam" id="PF00378">
    <property type="entry name" value="ECH_1"/>
    <property type="match status" value="1"/>
</dbReference>
<dbReference type="PANTHER" id="PTHR11941">
    <property type="entry name" value="ENOYL-COA HYDRATASE-RELATED"/>
    <property type="match status" value="1"/>
</dbReference>
<protein>
    <submittedName>
        <fullName evidence="1">Enoyl-CoA hydratase</fullName>
        <ecNumber evidence="1">4.2.1.17</ecNumber>
    </submittedName>
</protein>
<proteinExistence type="predicted"/>
<dbReference type="CDD" id="cd06558">
    <property type="entry name" value="crotonase-like"/>
    <property type="match status" value="1"/>
</dbReference>
<name>A0A3B1DZR7_9ZZZZ</name>
<keyword evidence="1" id="KW-0456">Lyase</keyword>
<dbReference type="AlphaFoldDB" id="A0A3B1DZR7"/>
<dbReference type="SUPFAM" id="SSF52096">
    <property type="entry name" value="ClpP/crotonase"/>
    <property type="match status" value="1"/>
</dbReference>
<dbReference type="EC" id="4.2.1.17" evidence="1"/>
<gene>
    <name evidence="1" type="ORF">MNBD_PLANCTO03-1525</name>
</gene>
<dbReference type="InterPro" id="IPR029045">
    <property type="entry name" value="ClpP/crotonase-like_dom_sf"/>
</dbReference>
<dbReference type="EMBL" id="UOGK01000771">
    <property type="protein sequence ID" value="VAX42863.1"/>
    <property type="molecule type" value="Genomic_DNA"/>
</dbReference>
<reference evidence="1" key="1">
    <citation type="submission" date="2018-06" db="EMBL/GenBank/DDBJ databases">
        <authorList>
            <person name="Zhirakovskaya E."/>
        </authorList>
    </citation>
    <scope>NUCLEOTIDE SEQUENCE</scope>
</reference>
<dbReference type="GO" id="GO:0006635">
    <property type="term" value="P:fatty acid beta-oxidation"/>
    <property type="evidence" value="ECO:0007669"/>
    <property type="project" value="TreeGrafter"/>
</dbReference>
<dbReference type="GO" id="GO:0004300">
    <property type="term" value="F:enoyl-CoA hydratase activity"/>
    <property type="evidence" value="ECO:0007669"/>
    <property type="project" value="UniProtKB-EC"/>
</dbReference>
<evidence type="ECO:0000313" key="1">
    <source>
        <dbReference type="EMBL" id="VAX42863.1"/>
    </source>
</evidence>
<dbReference type="InterPro" id="IPR001753">
    <property type="entry name" value="Enoyl-CoA_hydra/iso"/>
</dbReference>